<dbReference type="RefSeq" id="WP_189402381.1">
    <property type="nucleotide sequence ID" value="NZ_BMXA01000006.1"/>
</dbReference>
<evidence type="ECO:0000313" key="2">
    <source>
        <dbReference type="EMBL" id="GHA17143.1"/>
    </source>
</evidence>
<dbReference type="GO" id="GO:0016020">
    <property type="term" value="C:membrane"/>
    <property type="evidence" value="ECO:0007669"/>
    <property type="project" value="TreeGrafter"/>
</dbReference>
<organism evidence="2 3">
    <name type="scientific">Arenicella chitinivorans</name>
    <dbReference type="NCBI Taxonomy" id="1329800"/>
    <lineage>
        <taxon>Bacteria</taxon>
        <taxon>Pseudomonadati</taxon>
        <taxon>Pseudomonadota</taxon>
        <taxon>Gammaproteobacteria</taxon>
        <taxon>Arenicellales</taxon>
        <taxon>Arenicellaceae</taxon>
        <taxon>Arenicella</taxon>
    </lineage>
</organism>
<protein>
    <recommendedName>
        <fullName evidence="4">DUF1295 domain-containing protein</fullName>
    </recommendedName>
</protein>
<name>A0A918RYA8_9GAMM</name>
<keyword evidence="1" id="KW-1133">Transmembrane helix</keyword>
<proteinExistence type="predicted"/>
<dbReference type="Gene3D" id="1.20.120.1630">
    <property type="match status" value="1"/>
</dbReference>
<feature type="transmembrane region" description="Helical" evidence="1">
    <location>
        <begin position="65"/>
        <end position="84"/>
    </location>
</feature>
<feature type="transmembrane region" description="Helical" evidence="1">
    <location>
        <begin position="90"/>
        <end position="112"/>
    </location>
</feature>
<reference evidence="2" key="2">
    <citation type="submission" date="2020-09" db="EMBL/GenBank/DDBJ databases">
        <authorList>
            <person name="Sun Q."/>
            <person name="Kim S."/>
        </authorList>
    </citation>
    <scope>NUCLEOTIDE SEQUENCE</scope>
    <source>
        <strain evidence="2">KCTC 12711</strain>
    </source>
</reference>
<sequence>MQRYTLFILFATVLTVVVGVGLAWAGGTQGAQFNGFSVFALCAMAAFVINWLAYIPAVVMQTEKFYDLVGSLTYLCVVAIAVLLSTDLDLRAALVALMVSIWAVRLGSFLFMRIHQDGTDDRFDEIKRSVPRFLFAWTMQGLWVIFTAAAALAIVTSAQREPLGWLGNLGILVWVTGFSIEVLADAQKRAFKRDRANQGDFIRSGLWAWSRHPNYFGEITLWIGVALMAVPVISGWQWVVMISPIFVYLLITKISGIPTLEKKAKARWGENAAYQDYIRRTSRLVPMPPKKG</sequence>
<feature type="transmembrane region" description="Helical" evidence="1">
    <location>
        <begin position="133"/>
        <end position="157"/>
    </location>
</feature>
<feature type="transmembrane region" description="Helical" evidence="1">
    <location>
        <begin position="35"/>
        <end position="53"/>
    </location>
</feature>
<evidence type="ECO:0000313" key="3">
    <source>
        <dbReference type="Proteomes" id="UP000614811"/>
    </source>
</evidence>
<dbReference type="EMBL" id="BMXA01000006">
    <property type="protein sequence ID" value="GHA17143.1"/>
    <property type="molecule type" value="Genomic_DNA"/>
</dbReference>
<accession>A0A918RYA8</accession>
<evidence type="ECO:0008006" key="4">
    <source>
        <dbReference type="Google" id="ProtNLM"/>
    </source>
</evidence>
<feature type="transmembrane region" description="Helical" evidence="1">
    <location>
        <begin position="163"/>
        <end position="184"/>
    </location>
</feature>
<dbReference type="Proteomes" id="UP000614811">
    <property type="component" value="Unassembled WGS sequence"/>
</dbReference>
<evidence type="ECO:0000256" key="1">
    <source>
        <dbReference type="SAM" id="Phobius"/>
    </source>
</evidence>
<dbReference type="Pfam" id="PF06966">
    <property type="entry name" value="DUF1295"/>
    <property type="match status" value="1"/>
</dbReference>
<dbReference type="PROSITE" id="PS50244">
    <property type="entry name" value="S5A_REDUCTASE"/>
    <property type="match status" value="1"/>
</dbReference>
<keyword evidence="3" id="KW-1185">Reference proteome</keyword>
<dbReference type="PANTHER" id="PTHR32251:SF17">
    <property type="entry name" value="STEROID 5-ALPHA REDUCTASE C-TERMINAL DOMAIN-CONTAINING PROTEIN"/>
    <property type="match status" value="1"/>
</dbReference>
<reference evidence="2" key="1">
    <citation type="journal article" date="2014" name="Int. J. Syst. Evol. Microbiol.">
        <title>Complete genome sequence of Corynebacterium casei LMG S-19264T (=DSM 44701T), isolated from a smear-ripened cheese.</title>
        <authorList>
            <consortium name="US DOE Joint Genome Institute (JGI-PGF)"/>
            <person name="Walter F."/>
            <person name="Albersmeier A."/>
            <person name="Kalinowski J."/>
            <person name="Ruckert C."/>
        </authorList>
    </citation>
    <scope>NUCLEOTIDE SEQUENCE</scope>
    <source>
        <strain evidence="2">KCTC 12711</strain>
    </source>
</reference>
<comment type="caution">
    <text evidence="2">The sequence shown here is derived from an EMBL/GenBank/DDBJ whole genome shotgun (WGS) entry which is preliminary data.</text>
</comment>
<dbReference type="AlphaFoldDB" id="A0A918RYA8"/>
<gene>
    <name evidence="2" type="ORF">GCM10008090_28530</name>
</gene>
<keyword evidence="1" id="KW-0472">Membrane</keyword>
<keyword evidence="1" id="KW-0812">Transmembrane</keyword>
<dbReference type="InterPro" id="IPR010721">
    <property type="entry name" value="UstE-like"/>
</dbReference>
<feature type="transmembrane region" description="Helical" evidence="1">
    <location>
        <begin position="215"/>
        <end position="233"/>
    </location>
</feature>
<dbReference type="PANTHER" id="PTHR32251">
    <property type="entry name" value="3-OXO-5-ALPHA-STEROID 4-DEHYDROGENASE"/>
    <property type="match status" value="1"/>
</dbReference>